<dbReference type="CDD" id="cd08490">
    <property type="entry name" value="PBP2_NikA_DppA_OppA_like_3"/>
    <property type="match status" value="1"/>
</dbReference>
<evidence type="ECO:0000313" key="6">
    <source>
        <dbReference type="EMBL" id="AKA67647.1"/>
    </source>
</evidence>
<dbReference type="PROSITE" id="PS01040">
    <property type="entry name" value="SBP_BACTERIAL_5"/>
    <property type="match status" value="1"/>
</dbReference>
<reference evidence="6 7" key="1">
    <citation type="journal article" date="2015" name="J. Biotechnol.">
        <title>Complete genome sequence of a malodorant-producing acetogen, Clostridium scatologenes ATCC 25775(T).</title>
        <authorList>
            <person name="Zhu Z."/>
            <person name="Guo T."/>
            <person name="Zheng H."/>
            <person name="Song T."/>
            <person name="Ouyang P."/>
            <person name="Xie J."/>
        </authorList>
    </citation>
    <scope>NUCLEOTIDE SEQUENCE [LARGE SCALE GENOMIC DNA]</scope>
    <source>
        <strain evidence="6 7">ATCC 25775</strain>
    </source>
</reference>
<gene>
    <name evidence="6" type="ORF">CSCA_0522</name>
</gene>
<dbReference type="GO" id="GO:0042597">
    <property type="term" value="C:periplasmic space"/>
    <property type="evidence" value="ECO:0007669"/>
    <property type="project" value="UniProtKB-ARBA"/>
</dbReference>
<dbReference type="InterPro" id="IPR039424">
    <property type="entry name" value="SBP_5"/>
</dbReference>
<dbReference type="HOGENOM" id="CLU_017028_7_5_9"/>
<accession>A0A0E3M7D6</accession>
<comment type="similarity">
    <text evidence="2">Belongs to the bacterial solute-binding protein 5 family.</text>
</comment>
<dbReference type="PIRSF" id="PIRSF002741">
    <property type="entry name" value="MppA"/>
    <property type="match status" value="1"/>
</dbReference>
<dbReference type="Gene3D" id="3.40.190.10">
    <property type="entry name" value="Periplasmic binding protein-like II"/>
    <property type="match status" value="1"/>
</dbReference>
<feature type="domain" description="Solute-binding protein family 5" evidence="5">
    <location>
        <begin position="81"/>
        <end position="443"/>
    </location>
</feature>
<dbReference type="InterPro" id="IPR030678">
    <property type="entry name" value="Peptide/Ni-bd"/>
</dbReference>
<dbReference type="PANTHER" id="PTHR30290">
    <property type="entry name" value="PERIPLASMIC BINDING COMPONENT OF ABC TRANSPORTER"/>
    <property type="match status" value="1"/>
</dbReference>
<dbReference type="STRING" id="1548.CSCA_0522"/>
<feature type="chain" id="PRO_5039602638" evidence="4">
    <location>
        <begin position="24"/>
        <end position="523"/>
    </location>
</feature>
<evidence type="ECO:0000313" key="7">
    <source>
        <dbReference type="Proteomes" id="UP000033115"/>
    </source>
</evidence>
<evidence type="ECO:0000256" key="1">
    <source>
        <dbReference type="ARBA" id="ARBA00004193"/>
    </source>
</evidence>
<keyword evidence="7" id="KW-1185">Reference proteome</keyword>
<dbReference type="Gene3D" id="3.10.105.10">
    <property type="entry name" value="Dipeptide-binding Protein, Domain 3"/>
    <property type="match status" value="1"/>
</dbReference>
<dbReference type="InterPro" id="IPR023765">
    <property type="entry name" value="SBP_5_CS"/>
</dbReference>
<dbReference type="GO" id="GO:0043190">
    <property type="term" value="C:ATP-binding cassette (ABC) transporter complex"/>
    <property type="evidence" value="ECO:0007669"/>
    <property type="project" value="InterPro"/>
</dbReference>
<dbReference type="RefSeq" id="WP_029161313.1">
    <property type="nucleotide sequence ID" value="NZ_CP009933.1"/>
</dbReference>
<feature type="signal peptide" evidence="4">
    <location>
        <begin position="1"/>
        <end position="23"/>
    </location>
</feature>
<name>A0A0E3M7D6_CLOSL</name>
<dbReference type="PROSITE" id="PS51257">
    <property type="entry name" value="PROKAR_LIPOPROTEIN"/>
    <property type="match status" value="1"/>
</dbReference>
<dbReference type="KEGG" id="csq:CSCA_0522"/>
<evidence type="ECO:0000256" key="2">
    <source>
        <dbReference type="ARBA" id="ARBA00005695"/>
    </source>
</evidence>
<dbReference type="InterPro" id="IPR000914">
    <property type="entry name" value="SBP_5_dom"/>
</dbReference>
<dbReference type="Proteomes" id="UP000033115">
    <property type="component" value="Chromosome"/>
</dbReference>
<dbReference type="Pfam" id="PF00496">
    <property type="entry name" value="SBP_bac_5"/>
    <property type="match status" value="1"/>
</dbReference>
<evidence type="ECO:0000256" key="4">
    <source>
        <dbReference type="SAM" id="SignalP"/>
    </source>
</evidence>
<dbReference type="PANTHER" id="PTHR30290:SF81">
    <property type="entry name" value="OLIGOPEPTIDE-BINDING PROTEIN OPPA"/>
    <property type="match status" value="1"/>
</dbReference>
<proteinExistence type="inferred from homology"/>
<dbReference type="GO" id="GO:1904680">
    <property type="term" value="F:peptide transmembrane transporter activity"/>
    <property type="evidence" value="ECO:0007669"/>
    <property type="project" value="TreeGrafter"/>
</dbReference>
<comment type="subcellular location">
    <subcellularLocation>
        <location evidence="1">Cell membrane</location>
        <topology evidence="1">Lipid-anchor</topology>
    </subcellularLocation>
</comment>
<organism evidence="6 7">
    <name type="scientific">Clostridium scatologenes</name>
    <dbReference type="NCBI Taxonomy" id="1548"/>
    <lineage>
        <taxon>Bacteria</taxon>
        <taxon>Bacillati</taxon>
        <taxon>Bacillota</taxon>
        <taxon>Clostridia</taxon>
        <taxon>Eubacteriales</taxon>
        <taxon>Clostridiaceae</taxon>
        <taxon>Clostridium</taxon>
    </lineage>
</organism>
<evidence type="ECO:0000256" key="3">
    <source>
        <dbReference type="ARBA" id="ARBA00022729"/>
    </source>
</evidence>
<dbReference type="EMBL" id="CP009933">
    <property type="protein sequence ID" value="AKA67647.1"/>
    <property type="molecule type" value="Genomic_DNA"/>
</dbReference>
<protein>
    <submittedName>
        <fullName evidence="6">ABC-type dipeptide transport system, periplasmic component</fullName>
    </submittedName>
</protein>
<keyword evidence="3 4" id="KW-0732">Signal</keyword>
<dbReference type="AlphaFoldDB" id="A0A0E3M7D6"/>
<sequence length="523" mass="58434">MNKFFKNVLGIVLVSTMSLSLMAGCGNSKDKSNVSKKGGEVTIAVTSFADTLEPTQQYFSWVITRYGVGETLVRFNEKGGIEPCLAESFQSSEDGKTWTFKIRKGVKFSNGDDMTPDMVKKSLERTFKLSKRAVSFFELASMEVEGQNLKITTKEPVAILPGSLADPLFLIVDTNANKDSIAMKGPICTGPYAVESFKPTDSCVVVKNKNYWNGDVPLDKVTFKCIEDQTTRSMALQTGEADIAYNLKAENLSEFKDTDKYNIQKLQSLRATFAFMNQKGPLNDLKLRQALIRGLDKQTYCNVLLEGGATAGKAPVPPTLDFGFNELKDENSYNPEGAKALLKEAGYKDIDGDSFVETPDGKPLQLNFVIYTSRKELNVYAQAAQVSLKKIGLNVKLNTVSYETLLDTRDSGKFDLLIWNVLVANTGDPEKYLRENWYSTSASNQTGYNNAEVDKLLNQLSKEFDKDSRKKLIIQIQQLIMNDASTVFFGYETTYLFSSKRVKGVNMYPNDYYWLTKDITLAK</sequence>
<dbReference type="SUPFAM" id="SSF53850">
    <property type="entry name" value="Periplasmic binding protein-like II"/>
    <property type="match status" value="1"/>
</dbReference>
<evidence type="ECO:0000259" key="5">
    <source>
        <dbReference type="Pfam" id="PF00496"/>
    </source>
</evidence>
<dbReference type="GO" id="GO:0015833">
    <property type="term" value="P:peptide transport"/>
    <property type="evidence" value="ECO:0007669"/>
    <property type="project" value="TreeGrafter"/>
</dbReference>